<evidence type="ECO:0000256" key="1">
    <source>
        <dbReference type="ARBA" id="ARBA00022723"/>
    </source>
</evidence>
<dbReference type="Pfam" id="PF03884">
    <property type="entry name" value="YacG"/>
    <property type="match status" value="1"/>
</dbReference>
<dbReference type="HAMAP" id="MF_00649">
    <property type="entry name" value="DNA_gyrase_inhibitor_YacG"/>
    <property type="match status" value="1"/>
</dbReference>
<dbReference type="InterPro" id="IPR005584">
    <property type="entry name" value="DNA_gyrase_inhibitor_YacG"/>
</dbReference>
<evidence type="ECO:0000313" key="3">
    <source>
        <dbReference type="EMBL" id="QNI32591.1"/>
    </source>
</evidence>
<proteinExistence type="inferred from homology"/>
<protein>
    <submittedName>
        <fullName evidence="3">DNA gyrase inhibitor YacG</fullName>
    </submittedName>
</protein>
<dbReference type="PANTHER" id="PTHR36150:SF1">
    <property type="entry name" value="DNA GYRASE INHIBITOR YACG"/>
    <property type="match status" value="1"/>
</dbReference>
<keyword evidence="2" id="KW-0862">Zinc</keyword>
<reference evidence="3 4" key="1">
    <citation type="submission" date="2020-08" db="EMBL/GenBank/DDBJ databases">
        <title>Edaphobacter telluris sp. nov. and Acidobacterium dinghuensis sp. nov., two acidobacteria isolated from forest soil.</title>
        <authorList>
            <person name="Fu J."/>
            <person name="Qiu L."/>
        </authorList>
    </citation>
    <scope>NUCLEOTIDE SEQUENCE [LARGE SCALE GENOMIC DNA]</scope>
    <source>
        <strain evidence="3">4Y35</strain>
    </source>
</reference>
<gene>
    <name evidence="3" type="primary">yacG</name>
    <name evidence="3" type="ORF">H7849_00770</name>
</gene>
<name>A0A7G8BJ71_9BACT</name>
<dbReference type="RefSeq" id="WP_186743545.1">
    <property type="nucleotide sequence ID" value="NZ_CP060394.1"/>
</dbReference>
<dbReference type="GO" id="GO:0008270">
    <property type="term" value="F:zinc ion binding"/>
    <property type="evidence" value="ECO:0007669"/>
    <property type="project" value="InterPro"/>
</dbReference>
<keyword evidence="4" id="KW-1185">Reference proteome</keyword>
<dbReference type="AlphaFoldDB" id="A0A7G8BJ71"/>
<organism evidence="3 4">
    <name type="scientific">Alloacidobacterium dinghuense</name>
    <dbReference type="NCBI Taxonomy" id="2763107"/>
    <lineage>
        <taxon>Bacteria</taxon>
        <taxon>Pseudomonadati</taxon>
        <taxon>Acidobacteriota</taxon>
        <taxon>Terriglobia</taxon>
        <taxon>Terriglobales</taxon>
        <taxon>Acidobacteriaceae</taxon>
        <taxon>Alloacidobacterium</taxon>
    </lineage>
</organism>
<evidence type="ECO:0000256" key="2">
    <source>
        <dbReference type="ARBA" id="ARBA00022833"/>
    </source>
</evidence>
<evidence type="ECO:0000313" key="4">
    <source>
        <dbReference type="Proteomes" id="UP000515312"/>
    </source>
</evidence>
<accession>A0A7G8BJ71</accession>
<dbReference type="PANTHER" id="PTHR36150">
    <property type="entry name" value="DNA GYRASE INHIBITOR YACG"/>
    <property type="match status" value="1"/>
</dbReference>
<dbReference type="Gene3D" id="3.30.50.10">
    <property type="entry name" value="Erythroid Transcription Factor GATA-1, subunit A"/>
    <property type="match status" value="1"/>
</dbReference>
<dbReference type="InterPro" id="IPR013088">
    <property type="entry name" value="Znf_NHR/GATA"/>
</dbReference>
<dbReference type="KEGG" id="adin:H7849_00770"/>
<sequence>MSKKAAQKDPILRCPTCRTLVMTSGEDFPFCSDRCRQIDLGKWASGAYRISSPVLDPEVLEDLKGLKPGREHDDEE</sequence>
<dbReference type="SUPFAM" id="SSF57716">
    <property type="entry name" value="Glucocorticoid receptor-like (DNA-binding domain)"/>
    <property type="match status" value="1"/>
</dbReference>
<dbReference type="Proteomes" id="UP000515312">
    <property type="component" value="Chromosome"/>
</dbReference>
<dbReference type="GO" id="GO:0006355">
    <property type="term" value="P:regulation of DNA-templated transcription"/>
    <property type="evidence" value="ECO:0007669"/>
    <property type="project" value="InterPro"/>
</dbReference>
<keyword evidence="1" id="KW-0479">Metal-binding</keyword>
<dbReference type="EMBL" id="CP060394">
    <property type="protein sequence ID" value="QNI32591.1"/>
    <property type="molecule type" value="Genomic_DNA"/>
</dbReference>